<dbReference type="Pfam" id="PF03364">
    <property type="entry name" value="Polyketide_cyc"/>
    <property type="match status" value="1"/>
</dbReference>
<name>A0A1J5QEN5_9ZZZZ</name>
<feature type="domain" description="Coenzyme Q-binding protein COQ10 START" evidence="1">
    <location>
        <begin position="10"/>
        <end position="134"/>
    </location>
</feature>
<dbReference type="InterPro" id="IPR005031">
    <property type="entry name" value="COQ10_START"/>
</dbReference>
<sequence>MAQVEKTVLVPYSPAQMYALVDAPERYPEFLPWCGNVDLLSRDDTTTIATLHIDYHGLRQRFTTKNSKLFPTRMDIALVDGPFSHLEGSWHFIPLGSDACKIEFRLNYTFSSHLLERIIAPVFSHIANTFVDAFVERAEKTYTLS</sequence>
<dbReference type="GO" id="GO:0048039">
    <property type="term" value="F:ubiquinone binding"/>
    <property type="evidence" value="ECO:0007669"/>
    <property type="project" value="InterPro"/>
</dbReference>
<accession>A0A1J5QEN5</accession>
<organism evidence="2">
    <name type="scientific">mine drainage metagenome</name>
    <dbReference type="NCBI Taxonomy" id="410659"/>
    <lineage>
        <taxon>unclassified sequences</taxon>
        <taxon>metagenomes</taxon>
        <taxon>ecological metagenomes</taxon>
    </lineage>
</organism>
<evidence type="ECO:0000313" key="2">
    <source>
        <dbReference type="EMBL" id="OIQ78455.1"/>
    </source>
</evidence>
<dbReference type="GO" id="GO:0045333">
    <property type="term" value="P:cellular respiration"/>
    <property type="evidence" value="ECO:0007669"/>
    <property type="project" value="InterPro"/>
</dbReference>
<proteinExistence type="predicted"/>
<dbReference type="PANTHER" id="PTHR12901">
    <property type="entry name" value="SPERM PROTEIN HOMOLOG"/>
    <property type="match status" value="1"/>
</dbReference>
<dbReference type="PANTHER" id="PTHR12901:SF10">
    <property type="entry name" value="COENZYME Q-BINDING PROTEIN COQ10, MITOCHONDRIAL"/>
    <property type="match status" value="1"/>
</dbReference>
<dbReference type="SUPFAM" id="SSF55961">
    <property type="entry name" value="Bet v1-like"/>
    <property type="match status" value="1"/>
</dbReference>
<reference evidence="2" key="1">
    <citation type="submission" date="2016-10" db="EMBL/GenBank/DDBJ databases">
        <title>Sequence of Gallionella enrichment culture.</title>
        <authorList>
            <person name="Poehlein A."/>
            <person name="Muehling M."/>
            <person name="Daniel R."/>
        </authorList>
    </citation>
    <scope>NUCLEOTIDE SEQUENCE</scope>
</reference>
<comment type="caution">
    <text evidence="2">The sequence shown here is derived from an EMBL/GenBank/DDBJ whole genome shotgun (WGS) entry which is preliminary data.</text>
</comment>
<dbReference type="InterPro" id="IPR044996">
    <property type="entry name" value="COQ10-like"/>
</dbReference>
<dbReference type="Gene3D" id="3.30.530.20">
    <property type="match status" value="1"/>
</dbReference>
<dbReference type="AlphaFoldDB" id="A0A1J5QEN5"/>
<protein>
    <submittedName>
        <fullName evidence="2">Persistence and stress-resistance toxin PasT</fullName>
    </submittedName>
</protein>
<gene>
    <name evidence="2" type="primary">pasT_5</name>
    <name evidence="2" type="ORF">GALL_398350</name>
</gene>
<dbReference type="InterPro" id="IPR023393">
    <property type="entry name" value="START-like_dom_sf"/>
</dbReference>
<dbReference type="EMBL" id="MLJW01001395">
    <property type="protein sequence ID" value="OIQ78455.1"/>
    <property type="molecule type" value="Genomic_DNA"/>
</dbReference>
<evidence type="ECO:0000259" key="1">
    <source>
        <dbReference type="Pfam" id="PF03364"/>
    </source>
</evidence>
<dbReference type="CDD" id="cd07813">
    <property type="entry name" value="COQ10p_like"/>
    <property type="match status" value="1"/>
</dbReference>